<evidence type="ECO:0000259" key="1">
    <source>
        <dbReference type="PROSITE" id="PS50093"/>
    </source>
</evidence>
<keyword evidence="3" id="KW-1185">Reference proteome</keyword>
<proteinExistence type="predicted"/>
<reference evidence="2 3" key="1">
    <citation type="submission" date="2020-05" db="EMBL/GenBank/DDBJ databases">
        <title>Mucilaginibacter mali sp. nov.</title>
        <authorList>
            <person name="Kim H.S."/>
            <person name="Lee K.C."/>
            <person name="Suh M.K."/>
            <person name="Kim J.-S."/>
            <person name="Han K.-I."/>
            <person name="Eom M.K."/>
            <person name="Shin Y.K."/>
            <person name="Lee J.-S."/>
        </authorList>
    </citation>
    <scope>NUCLEOTIDE SEQUENCE [LARGE SCALE GENOMIC DNA]</scope>
    <source>
        <strain evidence="2 3">G2-14</strain>
    </source>
</reference>
<dbReference type="KEGG" id="mmab:HQ865_13635"/>
<dbReference type="Proteomes" id="UP000505355">
    <property type="component" value="Chromosome"/>
</dbReference>
<sequence>MKAIKYFSGIALLLAVMTGCKKEEFNDTSFINGVTAPGKLSVMFNITQDNTGLVTITPAGEGATSYDVYFGDGGSTPTNVAGGKSIQHKYAEGQYNVKITAKGATGKTTDLVQPLTVSFKAPENLKTTITTSGLTASISASALYETNFKVYYGDSLTVNPLHFGTFLEGTTITHTYPNAGTYTVKIVALSGGAATTELTQTVKVGKQIDLPVTFDDPNFDLTMSDFGGNSSSIAADPTNAANKVLKAVKTAGSEVWAGTTIGTAAGFATKIPLTATSKKMTMRVYSPAAGLDIKLKLEDHADGTHAIETDKLTTVANAWETITFDFSTVAAGTPAFNAAWTYDKASVFFNFGVAGDGKTYYADDLKFVPALAQVSLPVTFDDPTVDYTTTDFGNNSTVTGADPTNAANKVKITTKPNGAEVWAGTTIGTAAGFSAKVPITATNSKMSVRVYSPAVGLDIKLKLEDHNDGTHSIETDKLTTVANAWETITFDFNTLASGTPAYNAAYNYDKASLFFDFGVAGSGKKFYWDDVQFVSTPTVLALPVTFESTAFSYPFTDFDGGAVTIVNNPASAGINTSAKVAKMVKSAGQTWGGSYLTLPSPIDFSTKKTFTMKVYSPRVGAHVLLKVENLTDGTISYEKEVSTTVANTWETLTFDYSAINTAKSYSKITLIFDNGTAGDGSVNYTWYLDDITLN</sequence>
<gene>
    <name evidence="2" type="ORF">HQ865_13635</name>
</gene>
<dbReference type="PROSITE" id="PS50093">
    <property type="entry name" value="PKD"/>
    <property type="match status" value="1"/>
</dbReference>
<dbReference type="Gene3D" id="2.60.120.260">
    <property type="entry name" value="Galactose-binding domain-like"/>
    <property type="match status" value="1"/>
</dbReference>
<dbReference type="SUPFAM" id="SSF49299">
    <property type="entry name" value="PKD domain"/>
    <property type="match status" value="1"/>
</dbReference>
<protein>
    <submittedName>
        <fullName evidence="2">PKD domain-containing protein</fullName>
    </submittedName>
</protein>
<dbReference type="AlphaFoldDB" id="A0A7D4QTT8"/>
<evidence type="ECO:0000313" key="2">
    <source>
        <dbReference type="EMBL" id="QKJ30749.1"/>
    </source>
</evidence>
<organism evidence="2 3">
    <name type="scientific">Mucilaginibacter mali</name>
    <dbReference type="NCBI Taxonomy" id="2740462"/>
    <lineage>
        <taxon>Bacteria</taxon>
        <taxon>Pseudomonadati</taxon>
        <taxon>Bacteroidota</taxon>
        <taxon>Sphingobacteriia</taxon>
        <taxon>Sphingobacteriales</taxon>
        <taxon>Sphingobacteriaceae</taxon>
        <taxon>Mucilaginibacter</taxon>
    </lineage>
</organism>
<name>A0A7D4QTT8_9SPHI</name>
<dbReference type="RefSeq" id="WP_173415421.1">
    <property type="nucleotide sequence ID" value="NZ_CP054139.1"/>
</dbReference>
<evidence type="ECO:0000313" key="3">
    <source>
        <dbReference type="Proteomes" id="UP000505355"/>
    </source>
</evidence>
<dbReference type="PROSITE" id="PS51257">
    <property type="entry name" value="PROKAR_LIPOPROTEIN"/>
    <property type="match status" value="1"/>
</dbReference>
<dbReference type="InterPro" id="IPR022409">
    <property type="entry name" value="PKD/Chitinase_dom"/>
</dbReference>
<dbReference type="InterPro" id="IPR013783">
    <property type="entry name" value="Ig-like_fold"/>
</dbReference>
<accession>A0A7D4QTT8</accession>
<dbReference type="InterPro" id="IPR035986">
    <property type="entry name" value="PKD_dom_sf"/>
</dbReference>
<dbReference type="InterPro" id="IPR000601">
    <property type="entry name" value="PKD_dom"/>
</dbReference>
<dbReference type="SMART" id="SM00089">
    <property type="entry name" value="PKD"/>
    <property type="match status" value="2"/>
</dbReference>
<dbReference type="EMBL" id="CP054139">
    <property type="protein sequence ID" value="QKJ30749.1"/>
    <property type="molecule type" value="Genomic_DNA"/>
</dbReference>
<feature type="domain" description="PKD" evidence="1">
    <location>
        <begin position="152"/>
        <end position="204"/>
    </location>
</feature>
<dbReference type="Gene3D" id="2.60.40.10">
    <property type="entry name" value="Immunoglobulins"/>
    <property type="match status" value="2"/>
</dbReference>